<dbReference type="PANTHER" id="PTHR21708">
    <property type="entry name" value="PROBABLE 2-DEHYDROPANTOATE 2-REDUCTASE"/>
    <property type="match status" value="1"/>
</dbReference>
<feature type="signal peptide" evidence="11">
    <location>
        <begin position="1"/>
        <end position="17"/>
    </location>
</feature>
<sequence length="310" mass="32353">MAKVCIVGCGAMGSVYAGLMASAGHEVHAVTPWKEHVDAINANGLRVSGYSGERRVRLASASVDTAGIGPCDLVIIATKAFDVEAAAQAAAPLLKPDTVVQTIQNGVGSPERVARFIDPGQLAVGVVGGYGASLPEWGHVHHNGLAVTWFGAYAGLPRTALEASAEVWRSSGFDVALHDDVSSMVWKKVIMNVAYSGTAGLTELTIGQIIEHPEAWRIASGCAQEAVDVSRSLGVELGLPDPIAHVRALGGKIPGARPSMLLDLQAGRRCEVDAINGAIVRLGKEQGVPTPVNDVVVALIRAKESERLRP</sequence>
<dbReference type="GO" id="GO:0008677">
    <property type="term" value="F:2-dehydropantoate 2-reductase activity"/>
    <property type="evidence" value="ECO:0007669"/>
    <property type="project" value="UniProtKB-EC"/>
</dbReference>
<comment type="similarity">
    <text evidence="2 10">Belongs to the ketopantoate reductase family.</text>
</comment>
<evidence type="ECO:0000256" key="3">
    <source>
        <dbReference type="ARBA" id="ARBA00013014"/>
    </source>
</evidence>
<feature type="chain" id="PRO_5012221430" description="2-dehydropantoate 2-reductase" evidence="11">
    <location>
        <begin position="18"/>
        <end position="310"/>
    </location>
</feature>
<evidence type="ECO:0000256" key="5">
    <source>
        <dbReference type="ARBA" id="ARBA00022655"/>
    </source>
</evidence>
<dbReference type="Pfam" id="PF02558">
    <property type="entry name" value="ApbA"/>
    <property type="match status" value="1"/>
</dbReference>
<evidence type="ECO:0000256" key="11">
    <source>
        <dbReference type="SAM" id="SignalP"/>
    </source>
</evidence>
<accession>A0A261RR75</accession>
<keyword evidence="5 10" id="KW-0566">Pantothenate biosynthesis</keyword>
<dbReference type="InterPro" id="IPR013328">
    <property type="entry name" value="6PGD_dom2"/>
</dbReference>
<evidence type="ECO:0000256" key="8">
    <source>
        <dbReference type="ARBA" id="ARBA00032024"/>
    </source>
</evidence>
<dbReference type="Gene3D" id="1.10.1040.10">
    <property type="entry name" value="N-(1-d-carboxylethyl)-l-norvaline Dehydrogenase, domain 2"/>
    <property type="match status" value="1"/>
</dbReference>
<protein>
    <recommendedName>
        <fullName evidence="4 10">2-dehydropantoate 2-reductase</fullName>
        <ecNumber evidence="3 10">1.1.1.169</ecNumber>
    </recommendedName>
    <alternativeName>
        <fullName evidence="8 10">Ketopantoate reductase</fullName>
    </alternativeName>
</protein>
<dbReference type="UniPathway" id="UPA00028">
    <property type="reaction ID" value="UER00004"/>
</dbReference>
<dbReference type="Proteomes" id="UP000216947">
    <property type="component" value="Unassembled WGS sequence"/>
</dbReference>
<evidence type="ECO:0000256" key="7">
    <source>
        <dbReference type="ARBA" id="ARBA00023002"/>
    </source>
</evidence>
<gene>
    <name evidence="14" type="ORF">CAL19_00690</name>
</gene>
<organism evidence="14 15">
    <name type="scientific">Bordetella genomosp. 7</name>
    <dbReference type="NCBI Taxonomy" id="1416805"/>
    <lineage>
        <taxon>Bacteria</taxon>
        <taxon>Pseudomonadati</taxon>
        <taxon>Pseudomonadota</taxon>
        <taxon>Betaproteobacteria</taxon>
        <taxon>Burkholderiales</taxon>
        <taxon>Alcaligenaceae</taxon>
        <taxon>Bordetella</taxon>
    </lineage>
</organism>
<dbReference type="InterPro" id="IPR051402">
    <property type="entry name" value="KPR-Related"/>
</dbReference>
<feature type="domain" description="Ketopantoate reductase N-terminal" evidence="12">
    <location>
        <begin position="4"/>
        <end position="154"/>
    </location>
</feature>
<feature type="domain" description="Ketopantoate reductase C-terminal" evidence="13">
    <location>
        <begin position="181"/>
        <end position="304"/>
    </location>
</feature>
<dbReference type="EC" id="1.1.1.169" evidence="3 10"/>
<comment type="pathway">
    <text evidence="1 10">Cofactor biosynthesis; (R)-pantothenate biosynthesis; (R)-pantoate from 3-methyl-2-oxobutanoate: step 2/2.</text>
</comment>
<dbReference type="RefSeq" id="WP_051423752.1">
    <property type="nucleotide sequence ID" value="NZ_NEVK01000001.1"/>
</dbReference>
<dbReference type="PANTHER" id="PTHR21708:SF26">
    <property type="entry name" value="2-DEHYDROPANTOATE 2-REDUCTASE"/>
    <property type="match status" value="1"/>
</dbReference>
<dbReference type="InterPro" id="IPR013332">
    <property type="entry name" value="KPR_N"/>
</dbReference>
<dbReference type="NCBIfam" id="TIGR00745">
    <property type="entry name" value="apbA_panE"/>
    <property type="match status" value="1"/>
</dbReference>
<keyword evidence="7 10" id="KW-0560">Oxidoreductase</keyword>
<evidence type="ECO:0000256" key="4">
    <source>
        <dbReference type="ARBA" id="ARBA00019465"/>
    </source>
</evidence>
<evidence type="ECO:0000256" key="1">
    <source>
        <dbReference type="ARBA" id="ARBA00004994"/>
    </source>
</evidence>
<reference evidence="15" key="1">
    <citation type="submission" date="2017-05" db="EMBL/GenBank/DDBJ databases">
        <title>Complete and WGS of Bordetella genogroups.</title>
        <authorList>
            <person name="Spilker T."/>
            <person name="Lipuma J."/>
        </authorList>
    </citation>
    <scope>NUCLEOTIDE SEQUENCE [LARGE SCALE GENOMIC DNA]</scope>
    <source>
        <strain evidence="15">AU18089</strain>
    </source>
</reference>
<dbReference type="SUPFAM" id="SSF51735">
    <property type="entry name" value="NAD(P)-binding Rossmann-fold domains"/>
    <property type="match status" value="1"/>
</dbReference>
<dbReference type="Pfam" id="PF08546">
    <property type="entry name" value="ApbA_C"/>
    <property type="match status" value="1"/>
</dbReference>
<keyword evidence="15" id="KW-1185">Reference proteome</keyword>
<dbReference type="InterPro" id="IPR013752">
    <property type="entry name" value="KPA_reductase"/>
</dbReference>
<proteinExistence type="inferred from homology"/>
<dbReference type="InterPro" id="IPR036291">
    <property type="entry name" value="NAD(P)-bd_dom_sf"/>
</dbReference>
<evidence type="ECO:0000256" key="9">
    <source>
        <dbReference type="ARBA" id="ARBA00048793"/>
    </source>
</evidence>
<evidence type="ECO:0000256" key="2">
    <source>
        <dbReference type="ARBA" id="ARBA00007870"/>
    </source>
</evidence>
<dbReference type="FunFam" id="1.10.1040.10:FF:000017">
    <property type="entry name" value="2-dehydropantoate 2-reductase"/>
    <property type="match status" value="1"/>
</dbReference>
<evidence type="ECO:0000256" key="6">
    <source>
        <dbReference type="ARBA" id="ARBA00022857"/>
    </source>
</evidence>
<dbReference type="AlphaFoldDB" id="A0A261RR75"/>
<dbReference type="GO" id="GO:0015940">
    <property type="term" value="P:pantothenate biosynthetic process"/>
    <property type="evidence" value="ECO:0007669"/>
    <property type="project" value="UniProtKB-UniPathway"/>
</dbReference>
<keyword evidence="6 10" id="KW-0521">NADP</keyword>
<evidence type="ECO:0000259" key="13">
    <source>
        <dbReference type="Pfam" id="PF08546"/>
    </source>
</evidence>
<dbReference type="SUPFAM" id="SSF48179">
    <property type="entry name" value="6-phosphogluconate dehydrogenase C-terminal domain-like"/>
    <property type="match status" value="1"/>
</dbReference>
<evidence type="ECO:0000313" key="14">
    <source>
        <dbReference type="EMBL" id="OZI27287.1"/>
    </source>
</evidence>
<dbReference type="EMBL" id="NEVK01000001">
    <property type="protein sequence ID" value="OZI27287.1"/>
    <property type="molecule type" value="Genomic_DNA"/>
</dbReference>
<comment type="caution">
    <text evidence="14">The sequence shown here is derived from an EMBL/GenBank/DDBJ whole genome shotgun (WGS) entry which is preliminary data.</text>
</comment>
<evidence type="ECO:0000313" key="15">
    <source>
        <dbReference type="Proteomes" id="UP000216947"/>
    </source>
</evidence>
<keyword evidence="11" id="KW-0732">Signal</keyword>
<name>A0A261RR75_9BORD</name>
<dbReference type="Gene3D" id="3.40.50.720">
    <property type="entry name" value="NAD(P)-binding Rossmann-like Domain"/>
    <property type="match status" value="1"/>
</dbReference>
<dbReference type="GO" id="GO:0005737">
    <property type="term" value="C:cytoplasm"/>
    <property type="evidence" value="ECO:0007669"/>
    <property type="project" value="TreeGrafter"/>
</dbReference>
<comment type="function">
    <text evidence="10">Catalyzes the NADPH-dependent reduction of ketopantoate into pantoic acid.</text>
</comment>
<dbReference type="InterPro" id="IPR008927">
    <property type="entry name" value="6-PGluconate_DH-like_C_sf"/>
</dbReference>
<comment type="catalytic activity">
    <reaction evidence="9 10">
        <text>(R)-pantoate + NADP(+) = 2-dehydropantoate + NADPH + H(+)</text>
        <dbReference type="Rhea" id="RHEA:16233"/>
        <dbReference type="ChEBI" id="CHEBI:11561"/>
        <dbReference type="ChEBI" id="CHEBI:15378"/>
        <dbReference type="ChEBI" id="CHEBI:15980"/>
        <dbReference type="ChEBI" id="CHEBI:57783"/>
        <dbReference type="ChEBI" id="CHEBI:58349"/>
        <dbReference type="EC" id="1.1.1.169"/>
    </reaction>
</comment>
<evidence type="ECO:0000259" key="12">
    <source>
        <dbReference type="Pfam" id="PF02558"/>
    </source>
</evidence>
<dbReference type="InterPro" id="IPR003710">
    <property type="entry name" value="ApbA"/>
</dbReference>
<evidence type="ECO:0000256" key="10">
    <source>
        <dbReference type="RuleBase" id="RU362068"/>
    </source>
</evidence>